<reference evidence="1" key="2">
    <citation type="journal article" date="2021" name="PeerJ">
        <title>Extensive microbial diversity within the chicken gut microbiome revealed by metagenomics and culture.</title>
        <authorList>
            <person name="Gilroy R."/>
            <person name="Ravi A."/>
            <person name="Getino M."/>
            <person name="Pursley I."/>
            <person name="Horton D.L."/>
            <person name="Alikhan N.F."/>
            <person name="Baker D."/>
            <person name="Gharbi K."/>
            <person name="Hall N."/>
            <person name="Watson M."/>
            <person name="Adriaenssens E.M."/>
            <person name="Foster-Nyarko E."/>
            <person name="Jarju S."/>
            <person name="Secka A."/>
            <person name="Antonio M."/>
            <person name="Oren A."/>
            <person name="Chaudhuri R.R."/>
            <person name="La Ragione R."/>
            <person name="Hildebrand F."/>
            <person name="Pallen M.J."/>
        </authorList>
    </citation>
    <scope>NUCLEOTIDE SEQUENCE</scope>
    <source>
        <strain evidence="1">D5-748</strain>
    </source>
</reference>
<evidence type="ECO:0000313" key="1">
    <source>
        <dbReference type="EMBL" id="MBO8444668.1"/>
    </source>
</evidence>
<dbReference type="Gene3D" id="3.40.50.300">
    <property type="entry name" value="P-loop containing nucleotide triphosphate hydrolases"/>
    <property type="match status" value="1"/>
</dbReference>
<dbReference type="GO" id="GO:0016301">
    <property type="term" value="F:kinase activity"/>
    <property type="evidence" value="ECO:0007669"/>
    <property type="project" value="UniProtKB-KW"/>
</dbReference>
<sequence>MDRKIIINVGRQFGSGGKQVALELGRKLGIKVYDNELISKAAESSGFSKELFKEKDEKRSLFSFSSFFSTGAFSQPENYVNENGLFKIQSSVIRDIAEKEAAVIVGRCADYILRDRGCTLDVFICAPLEVRKKRVAERLGVTEDKAEDLIAGTDRKRETYYNYFTFGNWGVASNYDLCIDSSILDIEGTADYIIDFARRAGLLK</sequence>
<keyword evidence="1" id="KW-0808">Transferase</keyword>
<gene>
    <name evidence="1" type="ORF">IAC23_03100</name>
</gene>
<dbReference type="Pfam" id="PF13189">
    <property type="entry name" value="Cytidylate_kin2"/>
    <property type="match status" value="1"/>
</dbReference>
<protein>
    <submittedName>
        <fullName evidence="1">Cytidylate kinase-like family protein</fullName>
    </submittedName>
</protein>
<dbReference type="Proteomes" id="UP000823619">
    <property type="component" value="Unassembled WGS sequence"/>
</dbReference>
<organism evidence="1 2">
    <name type="scientific">Candidatus Cryptobacteroides merdavium</name>
    <dbReference type="NCBI Taxonomy" id="2840769"/>
    <lineage>
        <taxon>Bacteria</taxon>
        <taxon>Pseudomonadati</taxon>
        <taxon>Bacteroidota</taxon>
        <taxon>Bacteroidia</taxon>
        <taxon>Bacteroidales</taxon>
        <taxon>Candidatus Cryptobacteroides</taxon>
    </lineage>
</organism>
<dbReference type="EMBL" id="JADIMO010000035">
    <property type="protein sequence ID" value="MBO8444668.1"/>
    <property type="molecule type" value="Genomic_DNA"/>
</dbReference>
<keyword evidence="1" id="KW-0418">Kinase</keyword>
<proteinExistence type="predicted"/>
<evidence type="ECO:0000313" key="2">
    <source>
        <dbReference type="Proteomes" id="UP000823619"/>
    </source>
</evidence>
<dbReference type="SUPFAM" id="SSF52540">
    <property type="entry name" value="P-loop containing nucleoside triphosphate hydrolases"/>
    <property type="match status" value="1"/>
</dbReference>
<reference evidence="1" key="1">
    <citation type="submission" date="2020-10" db="EMBL/GenBank/DDBJ databases">
        <authorList>
            <person name="Gilroy R."/>
        </authorList>
    </citation>
    <scope>NUCLEOTIDE SEQUENCE</scope>
    <source>
        <strain evidence="1">D5-748</strain>
    </source>
</reference>
<comment type="caution">
    <text evidence="1">The sequence shown here is derived from an EMBL/GenBank/DDBJ whole genome shotgun (WGS) entry which is preliminary data.</text>
</comment>
<dbReference type="InterPro" id="IPR027417">
    <property type="entry name" value="P-loop_NTPase"/>
</dbReference>
<accession>A0A9D9ED62</accession>
<name>A0A9D9ED62_9BACT</name>
<dbReference type="AlphaFoldDB" id="A0A9D9ED62"/>